<accession>A0A8C6T267</accession>
<evidence type="ECO:0000256" key="1">
    <source>
        <dbReference type="SAM" id="MobiDB-lite"/>
    </source>
</evidence>
<evidence type="ECO:0000313" key="2">
    <source>
        <dbReference type="Ensembl" id="ENSNMLP00000011792.1"/>
    </source>
</evidence>
<dbReference type="Proteomes" id="UP000694523">
    <property type="component" value="Unplaced"/>
</dbReference>
<organism evidence="2 3">
    <name type="scientific">Neogobius melanostomus</name>
    <name type="common">round goby</name>
    <dbReference type="NCBI Taxonomy" id="47308"/>
    <lineage>
        <taxon>Eukaryota</taxon>
        <taxon>Metazoa</taxon>
        <taxon>Chordata</taxon>
        <taxon>Craniata</taxon>
        <taxon>Vertebrata</taxon>
        <taxon>Euteleostomi</taxon>
        <taxon>Actinopterygii</taxon>
        <taxon>Neopterygii</taxon>
        <taxon>Teleostei</taxon>
        <taxon>Neoteleostei</taxon>
        <taxon>Acanthomorphata</taxon>
        <taxon>Gobiaria</taxon>
        <taxon>Gobiiformes</taxon>
        <taxon>Gobioidei</taxon>
        <taxon>Gobiidae</taxon>
        <taxon>Benthophilinae</taxon>
        <taxon>Neogobiini</taxon>
        <taxon>Neogobius</taxon>
    </lineage>
</organism>
<dbReference type="Ensembl" id="ENSNMLT00000013333.1">
    <property type="protein sequence ID" value="ENSNMLP00000011792.1"/>
    <property type="gene ID" value="ENSNMLG00000008065.1"/>
</dbReference>
<dbReference type="AlphaFoldDB" id="A0A8C6T267"/>
<sequence length="201" mass="21846">MKTVYATIPKVDTQKPEETEQSQDKQNSIPKKDMDQSKQCNANVKITNQIKKESTKTVEREGSRELVNGAVKSESLKSIITEANRLQTLFVSKTEAKSVSQDRVTKPSVATLSLGLLTPPVIKIAPVEVSGTGSGDEVQSMEVSPVSKEELISIPEFSPVSDTLNSALNNNKALEDLMDLTGSVTYPRLSPQNPIGDCNQI</sequence>
<proteinExistence type="predicted"/>
<feature type="region of interest" description="Disordered" evidence="1">
    <location>
        <begin position="1"/>
        <end position="42"/>
    </location>
</feature>
<keyword evidence="3" id="KW-1185">Reference proteome</keyword>
<evidence type="ECO:0000313" key="3">
    <source>
        <dbReference type="Proteomes" id="UP000694523"/>
    </source>
</evidence>
<reference evidence="2" key="2">
    <citation type="submission" date="2025-09" db="UniProtKB">
        <authorList>
            <consortium name="Ensembl"/>
        </authorList>
    </citation>
    <scope>IDENTIFICATION</scope>
</reference>
<reference evidence="2" key="1">
    <citation type="submission" date="2025-08" db="UniProtKB">
        <authorList>
            <consortium name="Ensembl"/>
        </authorList>
    </citation>
    <scope>IDENTIFICATION</scope>
</reference>
<name>A0A8C6T267_9GOBI</name>
<protein>
    <submittedName>
        <fullName evidence="2">Uncharacterized protein</fullName>
    </submittedName>
</protein>